<dbReference type="RefSeq" id="WP_013469063.1">
    <property type="nucleotide sequence ID" value="NC_014810.2"/>
</dbReference>
<gene>
    <name evidence="1" type="ordered locus">Hfelis_06100</name>
</gene>
<dbReference type="STRING" id="936155.HFELIS_06100"/>
<sequence length="147" mass="17022">MKDSKDILSSVLQNKPFLKPLDMRLKLNQLKLFLPLCVRGAISSIIIKNSKLWLAFNHPSAHNYFCQHAQEFSQILLREVKRLDLEIPDPLEVKAYVPQVIRTKFTPKPPKLYYHECAQGNFTNHASDPELKAAFERIRACIQQHAK</sequence>
<proteinExistence type="predicted"/>
<name>E7AAH2_HELFC</name>
<evidence type="ECO:0000313" key="1">
    <source>
        <dbReference type="EMBL" id="CBY82694.1"/>
    </source>
</evidence>
<dbReference type="AlphaFoldDB" id="E7AAH2"/>
<evidence type="ECO:0008006" key="3">
    <source>
        <dbReference type="Google" id="ProtNLM"/>
    </source>
</evidence>
<protein>
    <recommendedName>
        <fullName evidence="3">DUF721 domain-containing protein</fullName>
    </recommendedName>
</protein>
<dbReference type="GeneID" id="36133964"/>
<dbReference type="HOGENOM" id="CLU_142106_2_0_7"/>
<dbReference type="Proteomes" id="UP000007934">
    <property type="component" value="Chromosome"/>
</dbReference>
<organism evidence="1 2">
    <name type="scientific">Helicobacter felis (strain ATCC 49179 / CCUG 28539 / NCTC 12436 / CS1)</name>
    <dbReference type="NCBI Taxonomy" id="936155"/>
    <lineage>
        <taxon>Bacteria</taxon>
        <taxon>Pseudomonadati</taxon>
        <taxon>Campylobacterota</taxon>
        <taxon>Epsilonproteobacteria</taxon>
        <taxon>Campylobacterales</taxon>
        <taxon>Helicobacteraceae</taxon>
        <taxon>Helicobacter</taxon>
    </lineage>
</organism>
<reference evidence="1 2" key="1">
    <citation type="journal article" date="2011" name="Genome Biol. Evol.">
        <title>Comparative whole genome sequence analysis of the carcinogenic bacterial model pathogen Helicobacter felis.</title>
        <authorList>
            <person name="Arnold I.C."/>
            <person name="Zigova Z."/>
            <person name="Holden M."/>
            <person name="Lawley T.D."/>
            <person name="Rad R."/>
            <person name="Dougan G."/>
            <person name="Falkow S."/>
            <person name="Bentley S.D."/>
            <person name="Muller A."/>
        </authorList>
    </citation>
    <scope>NUCLEOTIDE SEQUENCE [LARGE SCALE GENOMIC DNA]</scope>
    <source>
        <strain evidence="2">ATCC 49179 / CCUG 28539 / NCTC 12436 / CS1</strain>
    </source>
</reference>
<dbReference type="EMBL" id="FQ670179">
    <property type="protein sequence ID" value="CBY82694.1"/>
    <property type="molecule type" value="Genomic_DNA"/>
</dbReference>
<accession>E7AAH2</accession>
<keyword evidence="2" id="KW-1185">Reference proteome</keyword>
<dbReference type="OrthoDB" id="5373157at2"/>
<dbReference type="KEGG" id="hfe:HFELIS_06100"/>
<evidence type="ECO:0000313" key="2">
    <source>
        <dbReference type="Proteomes" id="UP000007934"/>
    </source>
</evidence>